<dbReference type="EMBL" id="ANOF01000194">
    <property type="protein sequence ID" value="EMI23508.1"/>
    <property type="molecule type" value="Genomic_DNA"/>
</dbReference>
<proteinExistence type="predicted"/>
<name>M5RVY0_9BACT</name>
<dbReference type="STRING" id="1263868.RESH_05921"/>
<reference evidence="1 2" key="1">
    <citation type="journal article" date="2013" name="Mar. Genomics">
        <title>Expression of sulfatases in Rhodopirellula baltica and the diversity of sulfatases in the genus Rhodopirellula.</title>
        <authorList>
            <person name="Wegner C.E."/>
            <person name="Richter-Heitmann T."/>
            <person name="Klindworth A."/>
            <person name="Klockow C."/>
            <person name="Richter M."/>
            <person name="Achstetter T."/>
            <person name="Glockner F.O."/>
            <person name="Harder J."/>
        </authorList>
    </citation>
    <scope>NUCLEOTIDE SEQUENCE [LARGE SCALE GENOMIC DNA]</scope>
    <source>
        <strain evidence="1 2">SH398</strain>
    </source>
</reference>
<dbReference type="PATRIC" id="fig|1263868.3.peg.6428"/>
<evidence type="ECO:0000313" key="2">
    <source>
        <dbReference type="Proteomes" id="UP000011996"/>
    </source>
</evidence>
<gene>
    <name evidence="1" type="ORF">RESH_05921</name>
</gene>
<comment type="caution">
    <text evidence="1">The sequence shown here is derived from an EMBL/GenBank/DDBJ whole genome shotgun (WGS) entry which is preliminary data.</text>
</comment>
<evidence type="ECO:0000313" key="1">
    <source>
        <dbReference type="EMBL" id="EMI23508.1"/>
    </source>
</evidence>
<dbReference type="AlphaFoldDB" id="M5RVY0"/>
<dbReference type="Proteomes" id="UP000011996">
    <property type="component" value="Unassembled WGS sequence"/>
</dbReference>
<accession>M5RVY0</accession>
<sequence length="51" mass="5638">MNRRANDCNGTFALPVFARGESFTVTLRFASTSDRNSCNYIAMITCTKLAT</sequence>
<organism evidence="1 2">
    <name type="scientific">Rhodopirellula europaea SH398</name>
    <dbReference type="NCBI Taxonomy" id="1263868"/>
    <lineage>
        <taxon>Bacteria</taxon>
        <taxon>Pseudomonadati</taxon>
        <taxon>Planctomycetota</taxon>
        <taxon>Planctomycetia</taxon>
        <taxon>Pirellulales</taxon>
        <taxon>Pirellulaceae</taxon>
        <taxon>Rhodopirellula</taxon>
    </lineage>
</organism>
<protein>
    <submittedName>
        <fullName evidence="1">Uncharacterized protein</fullName>
    </submittedName>
</protein>